<dbReference type="AlphaFoldDB" id="A0A1Y1UAX9"/>
<dbReference type="Pfam" id="PF00400">
    <property type="entry name" value="WD40"/>
    <property type="match status" value="4"/>
</dbReference>
<dbReference type="InterPro" id="IPR001680">
    <property type="entry name" value="WD40_rpt"/>
</dbReference>
<comment type="caution">
    <text evidence="4">The sequence shown here is derived from an EMBL/GenBank/DDBJ whole genome shotgun (WGS) entry which is preliminary data.</text>
</comment>
<keyword evidence="2" id="KW-0677">Repeat</keyword>
<reference evidence="4 5" key="1">
    <citation type="submission" date="2016-08" db="EMBL/GenBank/DDBJ databases">
        <title>Genomes of anaerobic fungi encode conserved fungal cellulosomes for biomass hydrolysis.</title>
        <authorList>
            <consortium name="DOE Joint Genome Institute"/>
            <person name="Haitjema C.H."/>
            <person name="Gilmore S.P."/>
            <person name="Henske J.K."/>
            <person name="Solomon K.V."/>
            <person name="De Groot R."/>
            <person name="Kuo A."/>
            <person name="Mondo S.J."/>
            <person name="Salamov A.A."/>
            <person name="Labutti K."/>
            <person name="Zhao Z."/>
            <person name="Chiniquy J."/>
            <person name="Barry K."/>
            <person name="Brewer H.M."/>
            <person name="Purvine S.O."/>
            <person name="Wright A.T."/>
            <person name="Boxma B."/>
            <person name="Van Alen T."/>
            <person name="Hackstein J.H."/>
            <person name="Baker S.E."/>
            <person name="Grigoriev I.V."/>
            <person name="O'Malley M.A."/>
        </authorList>
    </citation>
    <scope>NUCLEOTIDE SEQUENCE [LARGE SCALE GENOMIC DNA]</scope>
    <source>
        <strain evidence="5">finn</strain>
    </source>
</reference>
<keyword evidence="1 3" id="KW-0853">WD repeat</keyword>
<evidence type="ECO:0000256" key="3">
    <source>
        <dbReference type="PROSITE-ProRule" id="PRU00221"/>
    </source>
</evidence>
<name>A0A1Y1UAX9_9FUNG</name>
<keyword evidence="5" id="KW-1185">Reference proteome</keyword>
<evidence type="ECO:0000313" key="5">
    <source>
        <dbReference type="Proteomes" id="UP000193719"/>
    </source>
</evidence>
<dbReference type="EMBL" id="MCFH01000176">
    <property type="protein sequence ID" value="ORX35201.1"/>
    <property type="molecule type" value="Genomic_DNA"/>
</dbReference>
<dbReference type="PROSITE" id="PS00678">
    <property type="entry name" value="WD_REPEATS_1"/>
    <property type="match status" value="1"/>
</dbReference>
<reference evidence="4 5" key="2">
    <citation type="submission" date="2016-08" db="EMBL/GenBank/DDBJ databases">
        <title>Pervasive Adenine N6-methylation of Active Genes in Fungi.</title>
        <authorList>
            <consortium name="DOE Joint Genome Institute"/>
            <person name="Mondo S.J."/>
            <person name="Dannebaum R.O."/>
            <person name="Kuo R.C."/>
            <person name="Labutti K."/>
            <person name="Haridas S."/>
            <person name="Kuo A."/>
            <person name="Salamov A."/>
            <person name="Ahrendt S.R."/>
            <person name="Lipzen A."/>
            <person name="Sullivan W."/>
            <person name="Andreopoulos W.B."/>
            <person name="Clum A."/>
            <person name="Lindquist E."/>
            <person name="Daum C."/>
            <person name="Ramamoorthy G.K."/>
            <person name="Gryganskyi A."/>
            <person name="Culley D."/>
            <person name="Magnuson J.K."/>
            <person name="James T.Y."/>
            <person name="O'Malley M.A."/>
            <person name="Stajich J.E."/>
            <person name="Spatafora J.W."/>
            <person name="Visel A."/>
            <person name="Grigoriev I.V."/>
        </authorList>
    </citation>
    <scope>NUCLEOTIDE SEQUENCE [LARGE SCALE GENOMIC DNA]</scope>
    <source>
        <strain evidence="5">finn</strain>
    </source>
</reference>
<sequence>MDLENGGISNMNGDMRIRNRFNENVPHQIYLIIEMIIQEQPVTGVCNLDPDKIPREYKREGQDWLVVYNPKAPRLLNVELYHNLEHDSVVCCVKFSSDGKYLATGCNRVSQSLMLLLVPKFGHDQDIYSLDWSKDGKTIVSGSGDRTVKVWNLDTKSCTLTMKNENDPTMPIGNDNQMKDSGVTSVAISPIDGLCVAAGSLDKLLDYGIPELVNFLNVLMDTQIQFIVLHSQMTIKNFEPIINKNCRHTFTGHRDFVLSVGFSSSQQYENRESNEWVVSGSKDRTVTFWNANQVYNGDPTTVAQFMLQGHNNSVISIALSPIGGMFATGSGDRKARIWRYTSA</sequence>
<dbReference type="Gene3D" id="2.130.10.10">
    <property type="entry name" value="YVTN repeat-like/Quinoprotein amine dehydrogenase"/>
    <property type="match status" value="1"/>
</dbReference>
<dbReference type="InterPro" id="IPR015943">
    <property type="entry name" value="WD40/YVTN_repeat-like_dom_sf"/>
</dbReference>
<dbReference type="SMART" id="SM00320">
    <property type="entry name" value="WD40"/>
    <property type="match status" value="4"/>
</dbReference>
<feature type="repeat" description="WD" evidence="3">
    <location>
        <begin position="250"/>
        <end position="290"/>
    </location>
</feature>
<accession>A0A1Y1UAX9</accession>
<protein>
    <submittedName>
        <fullName evidence="4">WD40 repeat-like protein</fullName>
    </submittedName>
</protein>
<dbReference type="PANTHER" id="PTHR19848:SF8">
    <property type="entry name" value="F-BOX AND WD REPEAT DOMAIN CONTAINING 7"/>
    <property type="match status" value="1"/>
</dbReference>
<evidence type="ECO:0000313" key="4">
    <source>
        <dbReference type="EMBL" id="ORX35201.1"/>
    </source>
</evidence>
<dbReference type="STRING" id="1754191.A0A1Y1UAX9"/>
<gene>
    <name evidence="4" type="ORF">BCR36DRAFT_375849</name>
</gene>
<dbReference type="PROSITE" id="PS50294">
    <property type="entry name" value="WD_REPEATS_REGION"/>
    <property type="match status" value="2"/>
</dbReference>
<dbReference type="PANTHER" id="PTHR19848">
    <property type="entry name" value="WD40 REPEAT PROTEIN"/>
    <property type="match status" value="1"/>
</dbReference>
<evidence type="ECO:0000256" key="2">
    <source>
        <dbReference type="ARBA" id="ARBA00022737"/>
    </source>
</evidence>
<evidence type="ECO:0000256" key="1">
    <source>
        <dbReference type="ARBA" id="ARBA00022574"/>
    </source>
</evidence>
<dbReference type="OrthoDB" id="17410at2759"/>
<dbReference type="InterPro" id="IPR036322">
    <property type="entry name" value="WD40_repeat_dom_sf"/>
</dbReference>
<dbReference type="PRINTS" id="PR00320">
    <property type="entry name" value="GPROTEINBRPT"/>
</dbReference>
<dbReference type="InterPro" id="IPR020472">
    <property type="entry name" value="WD40_PAC1"/>
</dbReference>
<dbReference type="InterPro" id="IPR019775">
    <property type="entry name" value="WD40_repeat_CS"/>
</dbReference>
<dbReference type="PROSITE" id="PS50082">
    <property type="entry name" value="WD_REPEATS_2"/>
    <property type="match status" value="3"/>
</dbReference>
<feature type="repeat" description="WD" evidence="3">
    <location>
        <begin position="120"/>
        <end position="161"/>
    </location>
</feature>
<dbReference type="SUPFAM" id="SSF50978">
    <property type="entry name" value="WD40 repeat-like"/>
    <property type="match status" value="1"/>
</dbReference>
<proteinExistence type="predicted"/>
<organism evidence="4 5">
    <name type="scientific">Piromyces finnis</name>
    <dbReference type="NCBI Taxonomy" id="1754191"/>
    <lineage>
        <taxon>Eukaryota</taxon>
        <taxon>Fungi</taxon>
        <taxon>Fungi incertae sedis</taxon>
        <taxon>Chytridiomycota</taxon>
        <taxon>Chytridiomycota incertae sedis</taxon>
        <taxon>Neocallimastigomycetes</taxon>
        <taxon>Neocallimastigales</taxon>
        <taxon>Neocallimastigaceae</taxon>
        <taxon>Piromyces</taxon>
    </lineage>
</organism>
<dbReference type="Proteomes" id="UP000193719">
    <property type="component" value="Unassembled WGS sequence"/>
</dbReference>
<feature type="repeat" description="WD" evidence="3">
    <location>
        <begin position="307"/>
        <end position="343"/>
    </location>
</feature>